<dbReference type="GO" id="GO:0006516">
    <property type="term" value="P:glycoprotein catabolic process"/>
    <property type="evidence" value="ECO:0007669"/>
    <property type="project" value="TreeGrafter"/>
</dbReference>
<dbReference type="OrthoDB" id="2866996at2759"/>
<dbReference type="Pfam" id="PF22666">
    <property type="entry name" value="Glyco_hydro_2_N2"/>
    <property type="match status" value="1"/>
</dbReference>
<dbReference type="InterPro" id="IPR013783">
    <property type="entry name" value="Ig-like_fold"/>
</dbReference>
<evidence type="ECO:0000256" key="3">
    <source>
        <dbReference type="ARBA" id="ARBA00012754"/>
    </source>
</evidence>
<dbReference type="SUPFAM" id="SSF49785">
    <property type="entry name" value="Galactose-binding domain-like"/>
    <property type="match status" value="1"/>
</dbReference>
<dbReference type="PANTHER" id="PTHR43730">
    <property type="entry name" value="BETA-MANNOSIDASE"/>
    <property type="match status" value="1"/>
</dbReference>
<gene>
    <name evidence="12" type="ORF">I206_06177</name>
</gene>
<evidence type="ECO:0000256" key="1">
    <source>
        <dbReference type="ARBA" id="ARBA00000829"/>
    </source>
</evidence>
<evidence type="ECO:0000313" key="12">
    <source>
        <dbReference type="EMBL" id="OCF48309.1"/>
    </source>
</evidence>
<dbReference type="Gene3D" id="3.20.20.80">
    <property type="entry name" value="Glycosidases"/>
    <property type="match status" value="1"/>
</dbReference>
<evidence type="ECO:0000256" key="6">
    <source>
        <dbReference type="ARBA" id="ARBA00038429"/>
    </source>
</evidence>
<evidence type="ECO:0000256" key="8">
    <source>
        <dbReference type="ARBA" id="ARBA00041614"/>
    </source>
</evidence>
<dbReference type="GO" id="GO:0005975">
    <property type="term" value="P:carbohydrate metabolic process"/>
    <property type="evidence" value="ECO:0007669"/>
    <property type="project" value="InterPro"/>
</dbReference>
<dbReference type="AlphaFoldDB" id="A0A1B9HYE6"/>
<dbReference type="InterPro" id="IPR041447">
    <property type="entry name" value="Mannosidase_ig"/>
</dbReference>
<dbReference type="SUPFAM" id="SSF49303">
    <property type="entry name" value="beta-Galactosidase/glucuronidase domain"/>
    <property type="match status" value="2"/>
</dbReference>
<feature type="domain" description="Beta-mannosidase-like galactose-binding" evidence="11">
    <location>
        <begin position="16"/>
        <end position="191"/>
    </location>
</feature>
<comment type="similarity">
    <text evidence="6">Belongs to the glycosyl hydrolase 2 family. Beta-mannosidase B subfamily.</text>
</comment>
<dbReference type="GO" id="GO:0004567">
    <property type="term" value="F:beta-mannosidase activity"/>
    <property type="evidence" value="ECO:0007669"/>
    <property type="project" value="UniProtKB-EC"/>
</dbReference>
<dbReference type="Pfam" id="PF00703">
    <property type="entry name" value="Glyco_hydro_2"/>
    <property type="match status" value="1"/>
</dbReference>
<feature type="domain" description="Mannosidase Ig/CBM-like" evidence="10">
    <location>
        <begin position="685"/>
        <end position="781"/>
    </location>
</feature>
<comment type="catalytic activity">
    <reaction evidence="1">
        <text>Hydrolysis of terminal, non-reducing beta-D-mannose residues in beta-D-mannosides.</text>
        <dbReference type="EC" id="3.2.1.25"/>
    </reaction>
</comment>
<dbReference type="Pfam" id="PF17786">
    <property type="entry name" value="Mannosidase_ig"/>
    <property type="match status" value="1"/>
</dbReference>
<dbReference type="EMBL" id="KI894014">
    <property type="protein sequence ID" value="OCF48309.1"/>
    <property type="molecule type" value="Genomic_DNA"/>
</dbReference>
<sequence>MKLSSPRRTTTLKTGWSFSQVTSEYSKDVEETWHPCPIPTSVHVELKKLGIIPDPYKDLNEWKVQWIQEADWVFKTSFHVGEDQLASQHLDIIFDGLDTYCTIKLNGQIVGEVDNMFMSHRIDVKEVIQAKDNHLELHFKSPWHEARKAEEANGGSKFLWNGASNRLYSRKAQYGWGWDWGPVMMTVGPWKDIHLEAYDARLEDVRVDTTLSGAGYDHATLEAHFSTSGKAELKLDLELQDISGKVIRSVQSHPAEDVLNWNLGQEVKGWYPIGYGDQNLYQLKIELKDAKGTPLDVVTRRVAFRSAQLIQEPLEGQEGTSFVFEINGIRIFCGGSNWIPADSFLTEVEPLRYRKWIDLMVRGNQNMLRVWGGGIYESEELYDACDEAGILVWQDFMFGCGLYPSYPKLNASIEAEAEQAVKRLRDHPSVVIFAGNNEDYALAESIDVMDYNDNSGDYMKSKFPARQIYEIILPEVVKRFSHIEYRRSSPYGGKTSSDQTVGDIHQWNVWHGTQEPWSNWDKLAGRFVSEFGMQGYPDLRTVNEWSDDKSQLFPQSRVSVNHNKADGFERRLELYLMENFRHSFDMPGYVYYTQIMQAECLGAAYRLWRRNFKGRGKEYTSGALVWQLNDCWPCVSWGIADYYLRPKPAFFTIARELRPFTVGLTRKEVKKLRDKETSAFFEISEKLEIWACNSSLEPVEVIVRLETFNLSTSHRDQLTFNARLDANASTEIWSGDLPGQPIRHDEASSPHPIVVQARLYLKAKPDIVEARYSSWPEPYKYLDFPDPVLKLSSHDGEVRISCEKPVKGLVLDVDGDEVEWSDQALDLFPDDEQVVHAKGLKGRTVNYRFVGDGSA</sequence>
<evidence type="ECO:0000259" key="11">
    <source>
        <dbReference type="Pfam" id="PF22666"/>
    </source>
</evidence>
<dbReference type="SUPFAM" id="SSF51445">
    <property type="entry name" value="(Trans)glycosidases"/>
    <property type="match status" value="1"/>
</dbReference>
<evidence type="ECO:0000256" key="2">
    <source>
        <dbReference type="ARBA" id="ARBA00004740"/>
    </source>
</evidence>
<feature type="domain" description="Glycoside hydrolase family 2 immunoglobulin-like beta-sandwich" evidence="9">
    <location>
        <begin position="200"/>
        <end position="305"/>
    </location>
</feature>
<dbReference type="InterPro" id="IPR036156">
    <property type="entry name" value="Beta-gal/glucu_dom_sf"/>
</dbReference>
<dbReference type="InterPro" id="IPR017853">
    <property type="entry name" value="GH"/>
</dbReference>
<dbReference type="PANTHER" id="PTHR43730:SF1">
    <property type="entry name" value="BETA-MANNOSIDASE"/>
    <property type="match status" value="1"/>
</dbReference>
<evidence type="ECO:0000259" key="10">
    <source>
        <dbReference type="Pfam" id="PF17786"/>
    </source>
</evidence>
<dbReference type="InterPro" id="IPR054593">
    <property type="entry name" value="Beta-mannosidase-like_N2"/>
</dbReference>
<dbReference type="Gene3D" id="2.60.120.260">
    <property type="entry name" value="Galactose-binding domain-like"/>
    <property type="match status" value="1"/>
</dbReference>
<evidence type="ECO:0000256" key="5">
    <source>
        <dbReference type="ARBA" id="ARBA00023295"/>
    </source>
</evidence>
<reference evidence="12" key="1">
    <citation type="submission" date="2013-07" db="EMBL/GenBank/DDBJ databases">
        <title>The Genome Sequence of Cryptococcus pinus CBS10737.</title>
        <authorList>
            <consortium name="The Broad Institute Genome Sequencing Platform"/>
            <person name="Cuomo C."/>
            <person name="Litvintseva A."/>
            <person name="Chen Y."/>
            <person name="Heitman J."/>
            <person name="Sun S."/>
            <person name="Springer D."/>
            <person name="Dromer F."/>
            <person name="Young S.K."/>
            <person name="Zeng Q."/>
            <person name="Gargeya S."/>
            <person name="Fitzgerald M."/>
            <person name="Abouelleil A."/>
            <person name="Alvarado L."/>
            <person name="Berlin A.M."/>
            <person name="Chapman S.B."/>
            <person name="Dewar J."/>
            <person name="Goldberg J."/>
            <person name="Griggs A."/>
            <person name="Gujja S."/>
            <person name="Hansen M."/>
            <person name="Howarth C."/>
            <person name="Imamovic A."/>
            <person name="Larimer J."/>
            <person name="McCowan C."/>
            <person name="Murphy C."/>
            <person name="Pearson M."/>
            <person name="Priest M."/>
            <person name="Roberts A."/>
            <person name="Saif S."/>
            <person name="Shea T."/>
            <person name="Sykes S."/>
            <person name="Wortman J."/>
            <person name="Nusbaum C."/>
            <person name="Birren B."/>
        </authorList>
    </citation>
    <scope>NUCLEOTIDE SEQUENCE [LARGE SCALE GENOMIC DNA]</scope>
    <source>
        <strain evidence="12">CBS 10737</strain>
    </source>
</reference>
<proteinExistence type="inferred from homology"/>
<dbReference type="InterPro" id="IPR008979">
    <property type="entry name" value="Galactose-bd-like_sf"/>
</dbReference>
<evidence type="ECO:0000256" key="4">
    <source>
        <dbReference type="ARBA" id="ARBA00022801"/>
    </source>
</evidence>
<evidence type="ECO:0000259" key="9">
    <source>
        <dbReference type="Pfam" id="PF00703"/>
    </source>
</evidence>
<accession>A0A1B9HYE6</accession>
<dbReference type="STRING" id="1296096.A0A1B9HYE6"/>
<protein>
    <recommendedName>
        <fullName evidence="7">Beta-mannosidase B</fullName>
        <ecNumber evidence="3">3.2.1.25</ecNumber>
    </recommendedName>
    <alternativeName>
        <fullName evidence="8">Mannanase B</fullName>
    </alternativeName>
</protein>
<keyword evidence="5" id="KW-0326">Glycosidase</keyword>
<organism evidence="12">
    <name type="scientific">Kwoniella pini CBS 10737</name>
    <dbReference type="NCBI Taxonomy" id="1296096"/>
    <lineage>
        <taxon>Eukaryota</taxon>
        <taxon>Fungi</taxon>
        <taxon>Dikarya</taxon>
        <taxon>Basidiomycota</taxon>
        <taxon>Agaricomycotina</taxon>
        <taxon>Tremellomycetes</taxon>
        <taxon>Tremellales</taxon>
        <taxon>Cryptococcaceae</taxon>
        <taxon>Kwoniella</taxon>
    </lineage>
</organism>
<comment type="pathway">
    <text evidence="2">Glycan metabolism; N-glycan degradation.</text>
</comment>
<dbReference type="EC" id="3.2.1.25" evidence="3"/>
<dbReference type="InterPro" id="IPR050887">
    <property type="entry name" value="Beta-mannosidase_GH2"/>
</dbReference>
<dbReference type="InterPro" id="IPR006102">
    <property type="entry name" value="Ig-like_GH2"/>
</dbReference>
<dbReference type="FunFam" id="3.20.20.80:FF:000050">
    <property type="entry name" value="Beta-mannosidase B"/>
    <property type="match status" value="1"/>
</dbReference>
<evidence type="ECO:0000256" key="7">
    <source>
        <dbReference type="ARBA" id="ARBA00041069"/>
    </source>
</evidence>
<dbReference type="Gene3D" id="2.60.40.10">
    <property type="entry name" value="Immunoglobulins"/>
    <property type="match status" value="1"/>
</dbReference>
<reference evidence="12" key="2">
    <citation type="submission" date="2016-07" db="EMBL/GenBank/DDBJ databases">
        <title>Evolution of pathogenesis and genome organization in the Tremellales.</title>
        <authorList>
            <person name="Cuomo C."/>
            <person name="Litvintseva A."/>
            <person name="Heitman J."/>
            <person name="Chen Y."/>
            <person name="Sun S."/>
            <person name="Springer D."/>
            <person name="Dromer F."/>
            <person name="Young S."/>
            <person name="Zeng Q."/>
            <person name="Chapman S."/>
            <person name="Gujja S."/>
            <person name="Saif S."/>
            <person name="Birren B."/>
        </authorList>
    </citation>
    <scope>NUCLEOTIDE SEQUENCE</scope>
    <source>
        <strain evidence="12">CBS 10737</strain>
    </source>
</reference>
<keyword evidence="4" id="KW-0378">Hydrolase</keyword>
<name>A0A1B9HYE6_9TREE</name>